<dbReference type="EMBL" id="AYLP01000021">
    <property type="protein sequence ID" value="ESS68319.1"/>
    <property type="molecule type" value="Genomic_DNA"/>
</dbReference>
<evidence type="ECO:0000256" key="1">
    <source>
        <dbReference type="SAM" id="Phobius"/>
    </source>
</evidence>
<feature type="transmembrane region" description="Helical" evidence="1">
    <location>
        <begin position="21"/>
        <end position="43"/>
    </location>
</feature>
<keyword evidence="1" id="KW-0812">Transmembrane</keyword>
<dbReference type="Proteomes" id="UP000017861">
    <property type="component" value="Unassembled WGS sequence"/>
</dbReference>
<protein>
    <submittedName>
        <fullName evidence="2">Uncharacterized protein</fullName>
    </submittedName>
</protein>
<dbReference type="AlphaFoldDB" id="V5BKK8"/>
<proteinExistence type="predicted"/>
<evidence type="ECO:0000313" key="3">
    <source>
        <dbReference type="Proteomes" id="UP000017861"/>
    </source>
</evidence>
<accession>V5BKK8</accession>
<keyword evidence="1" id="KW-1133">Transmembrane helix</keyword>
<name>V5BKK8_TRYCR</name>
<keyword evidence="1" id="KW-0472">Membrane</keyword>
<comment type="caution">
    <text evidence="2">The sequence shown here is derived from an EMBL/GenBank/DDBJ whole genome shotgun (WGS) entry which is preliminary data.</text>
</comment>
<dbReference type="VEuPathDB" id="TriTrypDB:TCDM_02892"/>
<gene>
    <name evidence="2" type="ORF">TCDM_02892</name>
</gene>
<organism evidence="2 3">
    <name type="scientific">Trypanosoma cruzi Dm28c</name>
    <dbReference type="NCBI Taxonomy" id="1416333"/>
    <lineage>
        <taxon>Eukaryota</taxon>
        <taxon>Discoba</taxon>
        <taxon>Euglenozoa</taxon>
        <taxon>Kinetoplastea</taxon>
        <taxon>Metakinetoplastina</taxon>
        <taxon>Trypanosomatida</taxon>
        <taxon>Trypanosomatidae</taxon>
        <taxon>Trypanosoma</taxon>
        <taxon>Schizotrypanum</taxon>
    </lineage>
</organism>
<sequence>MSRKEEEEFLMRVVLPCRRGRFSVVLLFTLQFHFFTHKFVIFFSSATKVKKVQNIVGEKKGFAGRTIHLG</sequence>
<reference evidence="2 3" key="1">
    <citation type="journal article" date="2014" name="Genome Announc.">
        <title>Trypanosoma cruzi Clone Dm28c Draft Genome Sequence.</title>
        <authorList>
            <person name="Grisard E.C."/>
            <person name="Teixeira S.M."/>
            <person name="de Almeida L.G."/>
            <person name="Stoco P.H."/>
            <person name="Gerber A.L."/>
            <person name="Talavera-Lopez C."/>
            <person name="Lima O.C."/>
            <person name="Andersson B."/>
            <person name="de Vasconcelos A.T."/>
        </authorList>
    </citation>
    <scope>NUCLEOTIDE SEQUENCE [LARGE SCALE GENOMIC DNA]</scope>
    <source>
        <strain evidence="2 3">Dm28c</strain>
    </source>
</reference>
<evidence type="ECO:0000313" key="2">
    <source>
        <dbReference type="EMBL" id="ESS68319.1"/>
    </source>
</evidence>